<comment type="subcellular location">
    <subcellularLocation>
        <location evidence="1">Secreted</location>
    </subcellularLocation>
</comment>
<evidence type="ECO:0000256" key="2">
    <source>
        <dbReference type="ARBA" id="ARBA00022525"/>
    </source>
</evidence>
<keyword evidence="7" id="KW-1185">Reference proteome</keyword>
<evidence type="ECO:0000256" key="1">
    <source>
        <dbReference type="ARBA" id="ARBA00004613"/>
    </source>
</evidence>
<evidence type="ECO:0000256" key="3">
    <source>
        <dbReference type="ARBA" id="ARBA00022729"/>
    </source>
</evidence>
<keyword evidence="3" id="KW-0732">Signal</keyword>
<dbReference type="PANTHER" id="PTHR47763:SF1">
    <property type="entry name" value="DUF659 DOMAIN-CONTAINING PROTEIN"/>
    <property type="match status" value="1"/>
</dbReference>
<dbReference type="PROSITE" id="PS50234">
    <property type="entry name" value="VWFA"/>
    <property type="match status" value="2"/>
</dbReference>
<feature type="region of interest" description="Disordered" evidence="4">
    <location>
        <begin position="663"/>
        <end position="684"/>
    </location>
</feature>
<dbReference type="PANTHER" id="PTHR47763">
    <property type="entry name" value="ALPHA-PROTEIN KINASE VWKA"/>
    <property type="match status" value="1"/>
</dbReference>
<dbReference type="EMBL" id="JARBDR010000657">
    <property type="protein sequence ID" value="KAJ8308380.1"/>
    <property type="molecule type" value="Genomic_DNA"/>
</dbReference>
<dbReference type="SUPFAM" id="SSF53300">
    <property type="entry name" value="vWA-like"/>
    <property type="match status" value="2"/>
</dbReference>
<feature type="compositionally biased region" description="Basic and acidic residues" evidence="4">
    <location>
        <begin position="362"/>
        <end position="373"/>
    </location>
</feature>
<dbReference type="Pfam" id="PF25106">
    <property type="entry name" value="VWA_4"/>
    <property type="match status" value="1"/>
</dbReference>
<evidence type="ECO:0000256" key="4">
    <source>
        <dbReference type="SAM" id="MobiDB-lite"/>
    </source>
</evidence>
<feature type="region of interest" description="Disordered" evidence="4">
    <location>
        <begin position="354"/>
        <end position="373"/>
    </location>
</feature>
<proteinExistence type="predicted"/>
<protein>
    <recommendedName>
        <fullName evidence="5">VWFA domain-containing protein</fullName>
    </recommendedName>
</protein>
<feature type="compositionally biased region" description="Basic and acidic residues" evidence="4">
    <location>
        <begin position="663"/>
        <end position="677"/>
    </location>
</feature>
<name>A0ABQ9EX61_TEGGR</name>
<feature type="region of interest" description="Disordered" evidence="4">
    <location>
        <begin position="1"/>
        <end position="80"/>
    </location>
</feature>
<feature type="compositionally biased region" description="Basic and acidic residues" evidence="4">
    <location>
        <begin position="57"/>
        <end position="73"/>
    </location>
</feature>
<dbReference type="CDD" id="cd00198">
    <property type="entry name" value="vWFA"/>
    <property type="match status" value="2"/>
</dbReference>
<dbReference type="Proteomes" id="UP001217089">
    <property type="component" value="Unassembled WGS sequence"/>
</dbReference>
<reference evidence="6 7" key="1">
    <citation type="submission" date="2022-12" db="EMBL/GenBank/DDBJ databases">
        <title>Chromosome-level genome of Tegillarca granosa.</title>
        <authorList>
            <person name="Kim J."/>
        </authorList>
    </citation>
    <scope>NUCLEOTIDE SEQUENCE [LARGE SCALE GENOMIC DNA]</scope>
    <source>
        <strain evidence="6">Teg-2019</strain>
        <tissue evidence="6">Adductor muscle</tissue>
    </source>
</reference>
<evidence type="ECO:0000259" key="5">
    <source>
        <dbReference type="PROSITE" id="PS50234"/>
    </source>
</evidence>
<dbReference type="InterPro" id="IPR036465">
    <property type="entry name" value="vWFA_dom_sf"/>
</dbReference>
<organism evidence="6 7">
    <name type="scientific">Tegillarca granosa</name>
    <name type="common">Malaysian cockle</name>
    <name type="synonym">Anadara granosa</name>
    <dbReference type="NCBI Taxonomy" id="220873"/>
    <lineage>
        <taxon>Eukaryota</taxon>
        <taxon>Metazoa</taxon>
        <taxon>Spiralia</taxon>
        <taxon>Lophotrochozoa</taxon>
        <taxon>Mollusca</taxon>
        <taxon>Bivalvia</taxon>
        <taxon>Autobranchia</taxon>
        <taxon>Pteriomorphia</taxon>
        <taxon>Arcoida</taxon>
        <taxon>Arcoidea</taxon>
        <taxon>Arcidae</taxon>
        <taxon>Tegillarca</taxon>
    </lineage>
</organism>
<evidence type="ECO:0000313" key="6">
    <source>
        <dbReference type="EMBL" id="KAJ8308380.1"/>
    </source>
</evidence>
<dbReference type="SMART" id="SM00327">
    <property type="entry name" value="VWA"/>
    <property type="match status" value="2"/>
</dbReference>
<keyword evidence="2" id="KW-0964">Secreted</keyword>
<feature type="domain" description="VWFA" evidence="5">
    <location>
        <begin position="117"/>
        <end position="314"/>
    </location>
</feature>
<feature type="compositionally biased region" description="Basic and acidic residues" evidence="4">
    <location>
        <begin position="7"/>
        <end position="29"/>
    </location>
</feature>
<dbReference type="InterPro" id="IPR052969">
    <property type="entry name" value="Thr-specific_kinase-like"/>
</dbReference>
<comment type="caution">
    <text evidence="6">The sequence shown here is derived from an EMBL/GenBank/DDBJ whole genome shotgun (WGS) entry which is preliminary data.</text>
</comment>
<dbReference type="InterPro" id="IPR002035">
    <property type="entry name" value="VWF_A"/>
</dbReference>
<feature type="domain" description="VWFA" evidence="5">
    <location>
        <begin position="406"/>
        <end position="616"/>
    </location>
</feature>
<evidence type="ECO:0000313" key="7">
    <source>
        <dbReference type="Proteomes" id="UP001217089"/>
    </source>
</evidence>
<gene>
    <name evidence="6" type="ORF">KUTeg_013254</name>
</gene>
<accession>A0ABQ9EX61</accession>
<dbReference type="InterPro" id="IPR056861">
    <property type="entry name" value="HMCN1-like_VWA"/>
</dbReference>
<sequence>MSQGKHKLNETDHIADSQSKKKKSDDKPPTRRLPPRKCTTKQRPESSSKVVNSPKKAKTDQKKTTRKLSDTREKTKRVTKKALGYGMELQTREVKGQENKKIRDKKNFKSKNKNTLDLAFAMDCTGSMATYIKSARDNIRKIVQTIVDSGNTDVRLALVEYRDHPPQDHTFVTRTHDFTTSVNTMKKWLDRSNASGGGDLPEAVADALFEVLNLTWRPYATKICVLISDAPPHGLTNNMDTFPYGCPKLLDPVNISHQMAASDIVLYSVGCEPSILPYKDFFVSIAFVTGGQYVPLTSADYLSNIIIGGAQEEISLQQWQGDVEEEIQRELEDGHNLDEEKLVITIEQKLKKKRAQSKQLKRNHETLPEPTKHSTKLAELKTLDAVRKVDKVEQPQLAKHDSSVLDLAFAMDCTGSMSSYIHTAQNNIRKIVEEIVASEKSDVHLALVEYRDHPPQDSTFVTNTHDFTQSVSKMKQWLDGCAAKGGGDGPEAVADALHDVLKLNWRPEATKICVLISDAPPHGLGASGDGFPNGCPVDIDPMQVAQQLAEKGITLYAVGCEPAIDPYKEFFTAIAHLTGGQYVPLTGAGLLTQVIIGGAQEEISLERWMAEVNEEVDRELRAGREVNDEEMSRRVKEKLDSKGVRSKHLTRNNVALAAPSESSRELSKCKDMSEMRSKFKPTSGTRAPMAAMFVPDSYEVCDDMVSEHQAYRMVQKSKMSSMLDMAFALDCTGSMDSYIRVVRDNIGQIVEEIADDVKQIDIRLA</sequence>
<dbReference type="Gene3D" id="3.40.50.410">
    <property type="entry name" value="von Willebrand factor, type A domain"/>
    <property type="match status" value="2"/>
</dbReference>
<dbReference type="Pfam" id="PF00092">
    <property type="entry name" value="VWA"/>
    <property type="match status" value="1"/>
</dbReference>